<dbReference type="PANTHER" id="PTHR33448">
    <property type="entry name" value="CHLOROPLAST PROTEIN HCF243-RELATED"/>
    <property type="match status" value="1"/>
</dbReference>
<sequence>MESSSSATHRSGTNTTTSELFICFSSRNNSMKTSSKSSILSPGRARDTPTSLSTSLSRRLRTSGSIKNGQASPMFPTGNKRRGSGFENPEPSSPKVTCIGQVRVKTKKQGKKMRNLSRRPSGEMSFRKMEHNQMQRQSSVNSIHHQQECSSHRNQRWVHLPLTICETLRGFGSEFSCLFPCKSSCFSGEKVERDGRESGSSCVDVFAKWLVAVEDERRESGGGKRRDIELVVENEDEDEDDDDDDDEDEGKVVKRRHVFDEIEIKDYDEERGRVSICIPPKNALLLMRCRSDPVKMEALANRFWEPQLPAEDEELEDDKGVVNSEKVEVENEEMEVFEERRASVSGNIFDKVEECEVEQPVEENEIKQEELIKLEVDELIGEDLSVCEQDKILEEDLHDNEEEDMQSDGEAQNGEQEKALEDLQSKEDEQDIEPQDTEENNKILVEEVEENESSFVTALEVFVNQESELVELGESRVSCCDSDDELNEEAKHIRYILLDYKSEDEVSKPEPTEKEQETALENHAIDGSTDETQQQDQTQSSPEAQLQVEDQQEEEAVESNVVEVLERGKDMEAKKEAEKVQQLPDCLLLMMCEPKLSMEVSKETWVCSTDFIRWRPQKKKPHAPPCYKNSTSHGNEEQVPEKITTVDSKCGNPFAALPPPYPVTHNQAALQPGRASCCLPAGGVVSMAAMIEQKLVDAVAYEPFVLTRCKSEPMRTASKLAQGACFWKNRAMEPHRRATYGAAGVGC</sequence>
<organism evidence="2 3">
    <name type="scientific">Daucus carota subsp. sativus</name>
    <name type="common">Carrot</name>
    <dbReference type="NCBI Taxonomy" id="79200"/>
    <lineage>
        <taxon>Eukaryota</taxon>
        <taxon>Viridiplantae</taxon>
        <taxon>Streptophyta</taxon>
        <taxon>Embryophyta</taxon>
        <taxon>Tracheophyta</taxon>
        <taxon>Spermatophyta</taxon>
        <taxon>Magnoliopsida</taxon>
        <taxon>eudicotyledons</taxon>
        <taxon>Gunneridae</taxon>
        <taxon>Pentapetalae</taxon>
        <taxon>asterids</taxon>
        <taxon>campanulids</taxon>
        <taxon>Apiales</taxon>
        <taxon>Apiaceae</taxon>
        <taxon>Apioideae</taxon>
        <taxon>Scandiceae</taxon>
        <taxon>Daucinae</taxon>
        <taxon>Daucus</taxon>
        <taxon>Daucus sect. Daucus</taxon>
    </lineage>
</organism>
<dbReference type="KEGG" id="dcr:108227991"/>
<evidence type="ECO:0000313" key="2">
    <source>
        <dbReference type="EMBL" id="WOH05907.1"/>
    </source>
</evidence>
<dbReference type="Proteomes" id="UP000077755">
    <property type="component" value="Chromosome 6"/>
</dbReference>
<feature type="region of interest" description="Disordered" evidence="1">
    <location>
        <begin position="526"/>
        <end position="558"/>
    </location>
</feature>
<proteinExistence type="predicted"/>
<dbReference type="AlphaFoldDB" id="A0A161XFH7"/>
<dbReference type="OMA" id="NPRWVHL"/>
<dbReference type="OrthoDB" id="1934890at2759"/>
<feature type="compositionally biased region" description="Acidic residues" evidence="1">
    <location>
        <begin position="428"/>
        <end position="438"/>
    </location>
</feature>
<feature type="compositionally biased region" description="Low complexity" evidence="1">
    <location>
        <begin position="526"/>
        <end position="549"/>
    </location>
</feature>
<evidence type="ECO:0000256" key="1">
    <source>
        <dbReference type="SAM" id="MobiDB-lite"/>
    </source>
</evidence>
<feature type="region of interest" description="Disordered" evidence="1">
    <location>
        <begin position="396"/>
        <end position="441"/>
    </location>
</feature>
<feature type="region of interest" description="Disordered" evidence="1">
    <location>
        <begin position="228"/>
        <end position="252"/>
    </location>
</feature>
<dbReference type="PANTHER" id="PTHR33448:SF4">
    <property type="entry name" value="CHLOROPLAST PROTEIN HCF243"/>
    <property type="match status" value="1"/>
</dbReference>
<feature type="compositionally biased region" description="Basic and acidic residues" evidence="1">
    <location>
        <begin position="415"/>
        <end position="427"/>
    </location>
</feature>
<protein>
    <submittedName>
        <fullName evidence="2">Uncharacterized protein</fullName>
    </submittedName>
</protein>
<feature type="compositionally biased region" description="Acidic residues" evidence="1">
    <location>
        <begin position="230"/>
        <end position="249"/>
    </location>
</feature>
<dbReference type="Gramene" id="KZM91633">
    <property type="protein sequence ID" value="KZM91633"/>
    <property type="gene ID" value="DCAR_021002"/>
</dbReference>
<gene>
    <name evidence="2" type="ORF">DCAR_0625330</name>
</gene>
<feature type="compositionally biased region" description="Acidic residues" evidence="1">
    <location>
        <begin position="396"/>
        <end position="407"/>
    </location>
</feature>
<feature type="compositionally biased region" description="Low complexity" evidence="1">
    <location>
        <begin position="25"/>
        <end position="41"/>
    </location>
</feature>
<name>A0A161XFH7_DAUCS</name>
<reference evidence="2" key="1">
    <citation type="journal article" date="2016" name="Nat. Genet.">
        <title>A high-quality carrot genome assembly provides new insights into carotenoid accumulation and asterid genome evolution.</title>
        <authorList>
            <person name="Iorizzo M."/>
            <person name="Ellison S."/>
            <person name="Senalik D."/>
            <person name="Zeng P."/>
            <person name="Satapoomin P."/>
            <person name="Huang J."/>
            <person name="Bowman M."/>
            <person name="Iovene M."/>
            <person name="Sanseverino W."/>
            <person name="Cavagnaro P."/>
            <person name="Yildiz M."/>
            <person name="Macko-Podgorni A."/>
            <person name="Moranska E."/>
            <person name="Grzebelus E."/>
            <person name="Grzebelus D."/>
            <person name="Ashrafi H."/>
            <person name="Zheng Z."/>
            <person name="Cheng S."/>
            <person name="Spooner D."/>
            <person name="Van Deynze A."/>
            <person name="Simon P."/>
        </authorList>
    </citation>
    <scope>NUCLEOTIDE SEQUENCE</scope>
    <source>
        <tissue evidence="2">Leaf</tissue>
    </source>
</reference>
<reference evidence="2" key="2">
    <citation type="submission" date="2022-03" db="EMBL/GenBank/DDBJ databases">
        <title>Draft title - Genomic analysis of global carrot germplasm unveils the trajectory of domestication and the origin of high carotenoid orange carrot.</title>
        <authorList>
            <person name="Iorizzo M."/>
            <person name="Ellison S."/>
            <person name="Senalik D."/>
            <person name="Macko-Podgorni A."/>
            <person name="Grzebelus D."/>
            <person name="Bostan H."/>
            <person name="Rolling W."/>
            <person name="Curaba J."/>
            <person name="Simon P."/>
        </authorList>
    </citation>
    <scope>NUCLEOTIDE SEQUENCE</scope>
    <source>
        <tissue evidence="2">Leaf</tissue>
    </source>
</reference>
<evidence type="ECO:0000313" key="3">
    <source>
        <dbReference type="Proteomes" id="UP000077755"/>
    </source>
</evidence>
<accession>A0A161XFH7</accession>
<feature type="region of interest" description="Disordered" evidence="1">
    <location>
        <begin position="25"/>
        <end position="96"/>
    </location>
</feature>
<dbReference type="EMBL" id="CP093348">
    <property type="protein sequence ID" value="WOH05907.1"/>
    <property type="molecule type" value="Genomic_DNA"/>
</dbReference>
<keyword evidence="3" id="KW-1185">Reference proteome</keyword>